<dbReference type="PROSITE" id="PS50111">
    <property type="entry name" value="CHEMOTAXIS_TRANSDUC_2"/>
    <property type="match status" value="1"/>
</dbReference>
<feature type="domain" description="HAMP" evidence="9">
    <location>
        <begin position="349"/>
        <end position="402"/>
    </location>
</feature>
<dbReference type="GO" id="GO:0005886">
    <property type="term" value="C:plasma membrane"/>
    <property type="evidence" value="ECO:0007669"/>
    <property type="project" value="UniProtKB-SubCell"/>
</dbReference>
<keyword evidence="11" id="KW-1185">Reference proteome</keyword>
<reference evidence="10 11" key="1">
    <citation type="submission" date="2019-09" db="EMBL/GenBank/DDBJ databases">
        <title>Genome sequence of Rhodovastum atsumiense, a diverse member of the Acetobacteraceae family of non-sulfur purple photosynthetic bacteria.</title>
        <authorList>
            <person name="Meyer T."/>
            <person name="Kyndt J."/>
        </authorList>
    </citation>
    <scope>NUCLEOTIDE SEQUENCE [LARGE SCALE GENOMIC DNA]</scope>
    <source>
        <strain evidence="10 11">DSM 21279</strain>
    </source>
</reference>
<gene>
    <name evidence="10" type="ORF">F1189_26850</name>
</gene>
<evidence type="ECO:0000256" key="2">
    <source>
        <dbReference type="ARBA" id="ARBA00022519"/>
    </source>
</evidence>
<accession>A0A5M6IL33</accession>
<dbReference type="SUPFAM" id="SSF58104">
    <property type="entry name" value="Methyl-accepting chemotaxis protein (MCP) signaling domain"/>
    <property type="match status" value="1"/>
</dbReference>
<dbReference type="SMART" id="SM00283">
    <property type="entry name" value="MA"/>
    <property type="match status" value="1"/>
</dbReference>
<comment type="caution">
    <text evidence="10">The sequence shown here is derived from an EMBL/GenBank/DDBJ whole genome shotgun (WGS) entry which is preliminary data.</text>
</comment>
<feature type="transmembrane region" description="Helical" evidence="6">
    <location>
        <begin position="12"/>
        <end position="33"/>
    </location>
</feature>
<evidence type="ECO:0008006" key="12">
    <source>
        <dbReference type="Google" id="ProtNLM"/>
    </source>
</evidence>
<dbReference type="InterPro" id="IPR003660">
    <property type="entry name" value="HAMP_dom"/>
</dbReference>
<dbReference type="OrthoDB" id="7295762at2"/>
<dbReference type="Gene3D" id="6.10.340.10">
    <property type="match status" value="1"/>
</dbReference>
<comment type="subcellular location">
    <subcellularLocation>
        <location evidence="1">Cell inner membrane</location>
        <topology evidence="1">Multi-pass membrane protein</topology>
    </subcellularLocation>
</comment>
<evidence type="ECO:0000313" key="10">
    <source>
        <dbReference type="EMBL" id="KAA5608882.1"/>
    </source>
</evidence>
<sequence>MSLSRTTPTAWSLGTLFQVVLGVLGALLLLATVPETLDATRRLQAADEATAVAFAARDAFSALQAERSERGPLQIALRAPEPVSDLSRYQAVPAALNPALDRLLAACARLSCGPAAEGLRGARTEVDTARDAAYAALRQPLAGRPAGLADRWYATATRLVEPTEQVVAVLTDRLRAGSMAGARMAAVKDAAYALRDAAGLERTVIATMIRDGRLPAPAARQQMLERRAAAATAWKLTLAAIGTTEVPPALAATLAEVREAYFGRFVALRDSIEAALAAGQASPVGVEAMDRAMDAALAPLMRLSELPLRLAGEAAQAEAAQALREVVWSCGQALLALLAIPALLLLTRRHMLRPLARLAEAMHLLARRDYGFALPDGRQPAEIAAMAAAVMVCRDGLRQADALAATQAADQQARAAHADRLEALLRRFEGQIGTLVTPLLGAASRLEGTATAMTAAANGAERQAAEVATAAGAASASVQATATLTRELAASINEIGRQMAQGNAITGRAVADARRTDAIVQALAGSTQQIGRVVELINSIAGQTNLLALNATIEAARAGEAGRGFAVVAGEVKNLATQTARATDEISSQIQQVRETTGQAVAAIQGIVAAVEELSGISTTIASAVEQQGAATEQIARNVAQTATRTQDVTGSIGEVSQATRDTGAAVQGVFDAAAQVTRGVTELNREIDGFVTGIRAA</sequence>
<keyword evidence="6" id="KW-0472">Membrane</keyword>
<evidence type="ECO:0000256" key="1">
    <source>
        <dbReference type="ARBA" id="ARBA00004429"/>
    </source>
</evidence>
<dbReference type="Proteomes" id="UP000325255">
    <property type="component" value="Unassembled WGS sequence"/>
</dbReference>
<evidence type="ECO:0000313" key="11">
    <source>
        <dbReference type="Proteomes" id="UP000325255"/>
    </source>
</evidence>
<evidence type="ECO:0000256" key="4">
    <source>
        <dbReference type="ARBA" id="ARBA00029447"/>
    </source>
</evidence>
<dbReference type="EMBL" id="VWPK01000065">
    <property type="protein sequence ID" value="KAA5608882.1"/>
    <property type="molecule type" value="Genomic_DNA"/>
</dbReference>
<evidence type="ECO:0000256" key="6">
    <source>
        <dbReference type="SAM" id="Phobius"/>
    </source>
</evidence>
<dbReference type="Pfam" id="PF00015">
    <property type="entry name" value="MCPsignal"/>
    <property type="match status" value="1"/>
</dbReference>
<dbReference type="AlphaFoldDB" id="A0A5M6IL33"/>
<dbReference type="PANTHER" id="PTHR32089:SF112">
    <property type="entry name" value="LYSOZYME-LIKE PROTEIN-RELATED"/>
    <property type="match status" value="1"/>
</dbReference>
<evidence type="ECO:0000259" key="9">
    <source>
        <dbReference type="PROSITE" id="PS50885"/>
    </source>
</evidence>
<dbReference type="PROSITE" id="PS50192">
    <property type="entry name" value="T_SNARE"/>
    <property type="match status" value="1"/>
</dbReference>
<proteinExistence type="inferred from homology"/>
<dbReference type="InterPro" id="IPR004089">
    <property type="entry name" value="MCPsignal_dom"/>
</dbReference>
<dbReference type="GO" id="GO:0007165">
    <property type="term" value="P:signal transduction"/>
    <property type="evidence" value="ECO:0007669"/>
    <property type="project" value="UniProtKB-KW"/>
</dbReference>
<evidence type="ECO:0000259" key="7">
    <source>
        <dbReference type="PROSITE" id="PS50111"/>
    </source>
</evidence>
<dbReference type="Gene3D" id="1.10.287.950">
    <property type="entry name" value="Methyl-accepting chemotaxis protein"/>
    <property type="match status" value="1"/>
</dbReference>
<dbReference type="PROSITE" id="PS50885">
    <property type="entry name" value="HAMP"/>
    <property type="match status" value="1"/>
</dbReference>
<dbReference type="InterPro" id="IPR000727">
    <property type="entry name" value="T_SNARE_dom"/>
</dbReference>
<feature type="domain" description="T-SNARE coiled-coil homology" evidence="8">
    <location>
        <begin position="594"/>
        <end position="656"/>
    </location>
</feature>
<organism evidence="10 11">
    <name type="scientific">Rhodovastum atsumiense</name>
    <dbReference type="NCBI Taxonomy" id="504468"/>
    <lineage>
        <taxon>Bacteria</taxon>
        <taxon>Pseudomonadati</taxon>
        <taxon>Pseudomonadota</taxon>
        <taxon>Alphaproteobacteria</taxon>
        <taxon>Acetobacterales</taxon>
        <taxon>Acetobacteraceae</taxon>
        <taxon>Rhodovastum</taxon>
    </lineage>
</organism>
<keyword evidence="3 5" id="KW-0807">Transducer</keyword>
<keyword evidence="6" id="KW-0812">Transmembrane</keyword>
<keyword evidence="2" id="KW-1003">Cell membrane</keyword>
<dbReference type="RefSeq" id="WP_150044699.1">
    <property type="nucleotide sequence ID" value="NZ_OW485601.1"/>
</dbReference>
<dbReference type="SMART" id="SM00304">
    <property type="entry name" value="HAMP"/>
    <property type="match status" value="1"/>
</dbReference>
<feature type="transmembrane region" description="Helical" evidence="6">
    <location>
        <begin position="326"/>
        <end position="347"/>
    </location>
</feature>
<comment type="similarity">
    <text evidence="4">Belongs to the methyl-accepting chemotaxis (MCP) protein family.</text>
</comment>
<evidence type="ECO:0000259" key="8">
    <source>
        <dbReference type="PROSITE" id="PS50192"/>
    </source>
</evidence>
<keyword evidence="2" id="KW-0997">Cell inner membrane</keyword>
<evidence type="ECO:0000256" key="3">
    <source>
        <dbReference type="ARBA" id="ARBA00023224"/>
    </source>
</evidence>
<evidence type="ECO:0000256" key="5">
    <source>
        <dbReference type="PROSITE-ProRule" id="PRU00284"/>
    </source>
</evidence>
<dbReference type="PANTHER" id="PTHR32089">
    <property type="entry name" value="METHYL-ACCEPTING CHEMOTAXIS PROTEIN MCPB"/>
    <property type="match status" value="1"/>
</dbReference>
<name>A0A5M6IL33_9PROT</name>
<keyword evidence="6" id="KW-1133">Transmembrane helix</keyword>
<feature type="domain" description="Methyl-accepting transducer" evidence="7">
    <location>
        <begin position="442"/>
        <end position="678"/>
    </location>
</feature>
<protein>
    <recommendedName>
        <fullName evidence="12">Methyl-accepting chemotaxis protein</fullName>
    </recommendedName>
</protein>